<dbReference type="RefSeq" id="WP_252807364.1">
    <property type="nucleotide sequence ID" value="NZ_BAAABM010000045.1"/>
</dbReference>
<dbReference type="CDD" id="cd04301">
    <property type="entry name" value="NAT_SF"/>
    <property type="match status" value="1"/>
</dbReference>
<dbReference type="Gene3D" id="3.40.630.30">
    <property type="match status" value="1"/>
</dbReference>
<feature type="compositionally biased region" description="Basic residues" evidence="1">
    <location>
        <begin position="181"/>
        <end position="192"/>
    </location>
</feature>
<dbReference type="Pfam" id="PF13302">
    <property type="entry name" value="Acetyltransf_3"/>
    <property type="match status" value="1"/>
</dbReference>
<protein>
    <submittedName>
        <fullName evidence="3">GNAT family protein</fullName>
    </submittedName>
</protein>
<sequence>MEQRSVSLARIKLADWRAVHSWASLDEVCRFQVWGPNTEEQTREFVVAAVAAWSQVPQKRFAYVARVGDDVVGMGELHVRSFEQRRGEITYVVHPRAWGHGVGTAIGEQLLHHGFERLALHRIFATCDPRNLASARVLSRLGMTREGRHRHTALIRDGWRDSEMFAILEDEWRGHAPFRSPRGRRRPAHRRGGSPGEVGPR</sequence>
<feature type="region of interest" description="Disordered" evidence="1">
    <location>
        <begin position="176"/>
        <end position="201"/>
    </location>
</feature>
<evidence type="ECO:0000313" key="3">
    <source>
        <dbReference type="EMBL" id="GAA0353528.1"/>
    </source>
</evidence>
<dbReference type="InterPro" id="IPR000182">
    <property type="entry name" value="GNAT_dom"/>
</dbReference>
<name>A0ABP3GSQ8_9ACTN</name>
<dbReference type="InterPro" id="IPR016181">
    <property type="entry name" value="Acyl_CoA_acyltransferase"/>
</dbReference>
<evidence type="ECO:0000313" key="4">
    <source>
        <dbReference type="Proteomes" id="UP001501822"/>
    </source>
</evidence>
<dbReference type="PANTHER" id="PTHR43441">
    <property type="entry name" value="RIBOSOMAL-PROTEIN-SERINE ACETYLTRANSFERASE"/>
    <property type="match status" value="1"/>
</dbReference>
<evidence type="ECO:0000256" key="1">
    <source>
        <dbReference type="SAM" id="MobiDB-lite"/>
    </source>
</evidence>
<dbReference type="PANTHER" id="PTHR43441:SF11">
    <property type="entry name" value="RIBOSOMAL-PROTEIN-SERINE ACETYLTRANSFERASE"/>
    <property type="match status" value="1"/>
</dbReference>
<gene>
    <name evidence="3" type="ORF">GCM10010151_48860</name>
</gene>
<feature type="domain" description="N-acetyltransferase" evidence="2">
    <location>
        <begin position="9"/>
        <end position="169"/>
    </location>
</feature>
<reference evidence="4" key="1">
    <citation type="journal article" date="2019" name="Int. J. Syst. Evol. Microbiol.">
        <title>The Global Catalogue of Microorganisms (GCM) 10K type strain sequencing project: providing services to taxonomists for standard genome sequencing and annotation.</title>
        <authorList>
            <consortium name="The Broad Institute Genomics Platform"/>
            <consortium name="The Broad Institute Genome Sequencing Center for Infectious Disease"/>
            <person name="Wu L."/>
            <person name="Ma J."/>
        </authorList>
    </citation>
    <scope>NUCLEOTIDE SEQUENCE [LARGE SCALE GENOMIC DNA]</scope>
    <source>
        <strain evidence="4">JCM 3146</strain>
    </source>
</reference>
<comment type="caution">
    <text evidence="3">The sequence shown here is derived from an EMBL/GenBank/DDBJ whole genome shotgun (WGS) entry which is preliminary data.</text>
</comment>
<dbReference type="PROSITE" id="PS51186">
    <property type="entry name" value="GNAT"/>
    <property type="match status" value="1"/>
</dbReference>
<organism evidence="3 4">
    <name type="scientific">Actinoallomurus spadix</name>
    <dbReference type="NCBI Taxonomy" id="79912"/>
    <lineage>
        <taxon>Bacteria</taxon>
        <taxon>Bacillati</taxon>
        <taxon>Actinomycetota</taxon>
        <taxon>Actinomycetes</taxon>
        <taxon>Streptosporangiales</taxon>
        <taxon>Thermomonosporaceae</taxon>
        <taxon>Actinoallomurus</taxon>
    </lineage>
</organism>
<dbReference type="EMBL" id="BAAABM010000045">
    <property type="protein sequence ID" value="GAA0353528.1"/>
    <property type="molecule type" value="Genomic_DNA"/>
</dbReference>
<evidence type="ECO:0000259" key="2">
    <source>
        <dbReference type="PROSITE" id="PS51186"/>
    </source>
</evidence>
<keyword evidence="4" id="KW-1185">Reference proteome</keyword>
<dbReference type="SUPFAM" id="SSF55729">
    <property type="entry name" value="Acyl-CoA N-acyltransferases (Nat)"/>
    <property type="match status" value="1"/>
</dbReference>
<proteinExistence type="predicted"/>
<dbReference type="InterPro" id="IPR051908">
    <property type="entry name" value="Ribosomal_N-acetyltransferase"/>
</dbReference>
<dbReference type="Proteomes" id="UP001501822">
    <property type="component" value="Unassembled WGS sequence"/>
</dbReference>
<accession>A0ABP3GSQ8</accession>